<name>A0AAW2RK27_9LAMI</name>
<feature type="region of interest" description="Disordered" evidence="1">
    <location>
        <begin position="65"/>
        <end position="95"/>
    </location>
</feature>
<feature type="region of interest" description="Disordered" evidence="1">
    <location>
        <begin position="1"/>
        <end position="50"/>
    </location>
</feature>
<reference evidence="2" key="2">
    <citation type="journal article" date="2024" name="Plant">
        <title>Genomic evolution and insights into agronomic trait innovations of Sesamum species.</title>
        <authorList>
            <person name="Miao H."/>
            <person name="Wang L."/>
            <person name="Qu L."/>
            <person name="Liu H."/>
            <person name="Sun Y."/>
            <person name="Le M."/>
            <person name="Wang Q."/>
            <person name="Wei S."/>
            <person name="Zheng Y."/>
            <person name="Lin W."/>
            <person name="Duan Y."/>
            <person name="Cao H."/>
            <person name="Xiong S."/>
            <person name="Wang X."/>
            <person name="Wei L."/>
            <person name="Li C."/>
            <person name="Ma Q."/>
            <person name="Ju M."/>
            <person name="Zhao R."/>
            <person name="Li G."/>
            <person name="Mu C."/>
            <person name="Tian Q."/>
            <person name="Mei H."/>
            <person name="Zhang T."/>
            <person name="Gao T."/>
            <person name="Zhang H."/>
        </authorList>
    </citation>
    <scope>NUCLEOTIDE SEQUENCE</scope>
    <source>
        <strain evidence="2">G01</strain>
    </source>
</reference>
<accession>A0AAW2RK27</accession>
<reference evidence="2" key="1">
    <citation type="submission" date="2020-06" db="EMBL/GenBank/DDBJ databases">
        <authorList>
            <person name="Li T."/>
            <person name="Hu X."/>
            <person name="Zhang T."/>
            <person name="Song X."/>
            <person name="Zhang H."/>
            <person name="Dai N."/>
            <person name="Sheng W."/>
            <person name="Hou X."/>
            <person name="Wei L."/>
        </authorList>
    </citation>
    <scope>NUCLEOTIDE SEQUENCE</scope>
    <source>
        <strain evidence="2">G01</strain>
        <tissue evidence="2">Leaf</tissue>
    </source>
</reference>
<feature type="compositionally biased region" description="Acidic residues" evidence="1">
    <location>
        <begin position="1"/>
        <end position="10"/>
    </location>
</feature>
<evidence type="ECO:0000256" key="1">
    <source>
        <dbReference type="SAM" id="MobiDB-lite"/>
    </source>
</evidence>
<dbReference type="EMBL" id="JACGWK010000001">
    <property type="protein sequence ID" value="KAL0380452.1"/>
    <property type="molecule type" value="Genomic_DNA"/>
</dbReference>
<organism evidence="2">
    <name type="scientific">Sesamum angustifolium</name>
    <dbReference type="NCBI Taxonomy" id="2727405"/>
    <lineage>
        <taxon>Eukaryota</taxon>
        <taxon>Viridiplantae</taxon>
        <taxon>Streptophyta</taxon>
        <taxon>Embryophyta</taxon>
        <taxon>Tracheophyta</taxon>
        <taxon>Spermatophyta</taxon>
        <taxon>Magnoliopsida</taxon>
        <taxon>eudicotyledons</taxon>
        <taxon>Gunneridae</taxon>
        <taxon>Pentapetalae</taxon>
        <taxon>asterids</taxon>
        <taxon>lamiids</taxon>
        <taxon>Lamiales</taxon>
        <taxon>Pedaliaceae</taxon>
        <taxon>Sesamum</taxon>
    </lineage>
</organism>
<dbReference type="AlphaFoldDB" id="A0AAW2RK27"/>
<gene>
    <name evidence="2" type="ORF">Sangu_0109500</name>
</gene>
<sequence length="95" mass="10356">MVRAVEEDETQTSPLGGMCGDGGQETRNMSIEINGPLSPMNDDKVASRSHDLQLEQPRIGCALQRTENIKSPLAKDGSAANPPTRERQHTGRDKK</sequence>
<proteinExistence type="predicted"/>
<evidence type="ECO:0000313" key="2">
    <source>
        <dbReference type="EMBL" id="KAL0380452.1"/>
    </source>
</evidence>
<feature type="compositionally biased region" description="Basic and acidic residues" evidence="1">
    <location>
        <begin position="84"/>
        <end position="95"/>
    </location>
</feature>
<feature type="compositionally biased region" description="Basic and acidic residues" evidence="1">
    <location>
        <begin position="41"/>
        <end position="50"/>
    </location>
</feature>
<protein>
    <submittedName>
        <fullName evidence="2">Uncharacterized protein</fullName>
    </submittedName>
</protein>
<comment type="caution">
    <text evidence="2">The sequence shown here is derived from an EMBL/GenBank/DDBJ whole genome shotgun (WGS) entry which is preliminary data.</text>
</comment>